<accession>A0A2I0AJ98</accession>
<evidence type="ECO:0000313" key="1">
    <source>
        <dbReference type="EMBL" id="PKA55627.1"/>
    </source>
</evidence>
<protein>
    <submittedName>
        <fullName evidence="1">Uncharacterized protein</fullName>
    </submittedName>
</protein>
<keyword evidence="2" id="KW-1185">Reference proteome</keyword>
<reference evidence="1 2" key="1">
    <citation type="journal article" date="2017" name="Nature">
        <title>The Apostasia genome and the evolution of orchids.</title>
        <authorList>
            <person name="Zhang G.Q."/>
            <person name="Liu K.W."/>
            <person name="Li Z."/>
            <person name="Lohaus R."/>
            <person name="Hsiao Y.Y."/>
            <person name="Niu S.C."/>
            <person name="Wang J.Y."/>
            <person name="Lin Y.C."/>
            <person name="Xu Q."/>
            <person name="Chen L.J."/>
            <person name="Yoshida K."/>
            <person name="Fujiwara S."/>
            <person name="Wang Z.W."/>
            <person name="Zhang Y.Q."/>
            <person name="Mitsuda N."/>
            <person name="Wang M."/>
            <person name="Liu G.H."/>
            <person name="Pecoraro L."/>
            <person name="Huang H.X."/>
            <person name="Xiao X.J."/>
            <person name="Lin M."/>
            <person name="Wu X.Y."/>
            <person name="Wu W.L."/>
            <person name="Chen Y.Y."/>
            <person name="Chang S.B."/>
            <person name="Sakamoto S."/>
            <person name="Ohme-Takagi M."/>
            <person name="Yagi M."/>
            <person name="Zeng S.J."/>
            <person name="Shen C.Y."/>
            <person name="Yeh C.M."/>
            <person name="Luo Y.B."/>
            <person name="Tsai W.C."/>
            <person name="Van de Peer Y."/>
            <person name="Liu Z.J."/>
        </authorList>
    </citation>
    <scope>NUCLEOTIDE SEQUENCE [LARGE SCALE GENOMIC DNA]</scope>
    <source>
        <strain evidence="2">cv. Shenzhen</strain>
        <tissue evidence="1">Stem</tissue>
    </source>
</reference>
<dbReference type="Proteomes" id="UP000236161">
    <property type="component" value="Unassembled WGS sequence"/>
</dbReference>
<gene>
    <name evidence="1" type="ORF">AXF42_Ash006829</name>
</gene>
<dbReference type="AlphaFoldDB" id="A0A2I0AJ98"/>
<dbReference type="EMBL" id="KZ451979">
    <property type="protein sequence ID" value="PKA55627.1"/>
    <property type="molecule type" value="Genomic_DNA"/>
</dbReference>
<proteinExistence type="predicted"/>
<evidence type="ECO:0000313" key="2">
    <source>
        <dbReference type="Proteomes" id="UP000236161"/>
    </source>
</evidence>
<name>A0A2I0AJ98_9ASPA</name>
<sequence>MVFFSSPRLIKPMASSSHLPLLLLLICATTAVKTALSWKILNPMSKEAKIIGKMVISLYVNQCNAEGIYLTAIRLSEVVWARWLCIEDINTYEVILDAFEKLTPPPNAYPYNPVKTGVRIHMMFNKKTTDPFSSDYVDPRSVWLIKPEL</sequence>
<organism evidence="1 2">
    <name type="scientific">Apostasia shenzhenica</name>
    <dbReference type="NCBI Taxonomy" id="1088818"/>
    <lineage>
        <taxon>Eukaryota</taxon>
        <taxon>Viridiplantae</taxon>
        <taxon>Streptophyta</taxon>
        <taxon>Embryophyta</taxon>
        <taxon>Tracheophyta</taxon>
        <taxon>Spermatophyta</taxon>
        <taxon>Magnoliopsida</taxon>
        <taxon>Liliopsida</taxon>
        <taxon>Asparagales</taxon>
        <taxon>Orchidaceae</taxon>
        <taxon>Apostasioideae</taxon>
        <taxon>Apostasia</taxon>
    </lineage>
</organism>